<evidence type="ECO:0000259" key="1">
    <source>
        <dbReference type="Pfam" id="PF02589"/>
    </source>
</evidence>
<feature type="domain" description="LUD" evidence="1">
    <location>
        <begin position="94"/>
        <end position="192"/>
    </location>
</feature>
<dbReference type="InterPro" id="IPR037171">
    <property type="entry name" value="NagB/RpiA_transferase-like"/>
</dbReference>
<dbReference type="Pfam" id="PF02589">
    <property type="entry name" value="LUD_dom"/>
    <property type="match status" value="1"/>
</dbReference>
<comment type="caution">
    <text evidence="2">The sequence shown here is derived from an EMBL/GenBank/DDBJ whole genome shotgun (WGS) entry which is preliminary data.</text>
</comment>
<dbReference type="PANTHER" id="PTHR43682">
    <property type="entry name" value="LACTATE UTILIZATION PROTEIN C"/>
    <property type="match status" value="1"/>
</dbReference>
<evidence type="ECO:0000313" key="3">
    <source>
        <dbReference type="Proteomes" id="UP000290848"/>
    </source>
</evidence>
<dbReference type="AlphaFoldDB" id="A0A4Q0M3Y7"/>
<reference evidence="2 3" key="1">
    <citation type="submission" date="2018-12" db="EMBL/GenBank/DDBJ databases">
        <title>The Draft Genome Sequence of the Soil Bacterium Pedobacter tournemirensis R1.</title>
        <authorList>
            <person name="He J."/>
        </authorList>
    </citation>
    <scope>NUCLEOTIDE SEQUENCE [LARGE SCALE GENOMIC DNA]</scope>
    <source>
        <strain evidence="2 3">R1</strain>
    </source>
</reference>
<proteinExistence type="predicted"/>
<dbReference type="Proteomes" id="UP000290848">
    <property type="component" value="Unassembled WGS sequence"/>
</dbReference>
<accession>A0A4Q0M3Y7</accession>
<name>A0A4Q0M3Y7_9SPHI</name>
<protein>
    <submittedName>
        <fullName evidence="2">Lactate utilization protein B/C</fullName>
    </submittedName>
</protein>
<sequence>MSSREKILALVKANQPSLKSLSSLDIPVDVHLDRVENFTFIATNIGSRVMEVRGFDEIKETIAKLFLPGRIVSSFSELADIAEIQLTDPDPHSLANVNLAVLGAELGVSENGALWLSENNMMQRVLPFICQHLALVVNKKSIVANMHEAYRVLGNNNPGFGAFIAGPSKTADIEQSLVLGAHGPRSMTVFLI</sequence>
<dbReference type="InterPro" id="IPR024185">
    <property type="entry name" value="FTHF_cligase-like_sf"/>
</dbReference>
<gene>
    <name evidence="2" type="ORF">EKH83_19090</name>
</gene>
<evidence type="ECO:0000313" key="2">
    <source>
        <dbReference type="EMBL" id="RXF67523.1"/>
    </source>
</evidence>
<dbReference type="InterPro" id="IPR003741">
    <property type="entry name" value="LUD_dom"/>
</dbReference>
<dbReference type="PANTHER" id="PTHR43682:SF1">
    <property type="entry name" value="LACTATE UTILIZATION PROTEIN C"/>
    <property type="match status" value="1"/>
</dbReference>
<dbReference type="SUPFAM" id="SSF100950">
    <property type="entry name" value="NagB/RpiA/CoA transferase-like"/>
    <property type="match status" value="1"/>
</dbReference>
<organism evidence="2 3">
    <name type="scientific">Arcticibacter tournemirensis</name>
    <dbReference type="NCBI Taxonomy" id="699437"/>
    <lineage>
        <taxon>Bacteria</taxon>
        <taxon>Pseudomonadati</taxon>
        <taxon>Bacteroidota</taxon>
        <taxon>Sphingobacteriia</taxon>
        <taxon>Sphingobacteriales</taxon>
        <taxon>Sphingobacteriaceae</taxon>
        <taxon>Arcticibacter</taxon>
    </lineage>
</organism>
<dbReference type="EMBL" id="RXOC01000017">
    <property type="protein sequence ID" value="RXF67523.1"/>
    <property type="molecule type" value="Genomic_DNA"/>
</dbReference>
<dbReference type="Gene3D" id="3.40.50.10420">
    <property type="entry name" value="NagB/RpiA/CoA transferase-like"/>
    <property type="match status" value="1"/>
</dbReference>